<evidence type="ECO:0000259" key="1">
    <source>
        <dbReference type="Pfam" id="PF18717"/>
    </source>
</evidence>
<feature type="non-terminal residue" evidence="2">
    <location>
        <position position="1"/>
    </location>
</feature>
<name>A0A9P6E4Z0_9AGAR</name>
<keyword evidence="3" id="KW-1185">Reference proteome</keyword>
<dbReference type="Proteomes" id="UP000807306">
    <property type="component" value="Unassembled WGS sequence"/>
</dbReference>
<sequence length="785" mass="87921">FVDAVLTDECAMYQLDRCLFVVNGWNSRHSESQGWYHLQRTLNNTTREVVCMCTESRNSQSCLHTRFMSDYGDQKFPDEEMVLNGPSVTYLFSRIQDVVVEGDFITHFSVTSQSDQSTVKHRVVVEHRGNNSGGGTWKCGRDRALNTCSHISEARNTLQRLIQVDPTATDPNAQQDVNGVNSISNKPLPPPVWARIAGDGGPLSVPLMRTVPGLISLDSSSTCSCKEPRSMYDPAQPTDHRPCVIYGLLDASASCVELQKCPSCRFGYVGPECTNLGIFNFNNRSLFTIPLLDDYTSHITKSETPFVSWVASTSCRYEVHQSPIPFIKEKLFRSAWFSFARLLQLGQDMRCPKCGPTPQVTIWDGVTLSFSRKNLLSSLEPPTFVNNQSEAKPATRAETNLQFLSDRSLRKDIVTLYQGPTLVLPPLPSNKDNKETSIAAETMMKRISLIPGIVTRLAEIHPSLGRSFDQWSGTQLIFGRAKPHSVHRQFFLQIAAEETTVQFINGASLDNLERFLLSPALSNVFLLRGCPAIHNVVNVEFGSYGSLGQDILDLLRWIFIHASVVLSRLKKNGYPPTSFLSLEDNWQKTGSCYGMPQVCRRPKYPGLPKDNAADLGGTDLRGEGCQKFYSMFGDNCRTGGLMCVWCPHSVCYGFHIIPFAEGRNDVFSAIYTHWTTAPKVIVYDFACALQPYCMSREPELFADTLFVIDAFHAKGHTKCGRSSFLSNYLKTNPEFIMVNSSAGECGNSGILRIRKSVSYMSQDRAIIYTKIFLSIWNCHRIRKLE</sequence>
<dbReference type="PANTHER" id="PTHR34305">
    <property type="entry name" value="EXPRESSED PROTEIN"/>
    <property type="match status" value="1"/>
</dbReference>
<dbReference type="AlphaFoldDB" id="A0A9P6E4Z0"/>
<evidence type="ECO:0000313" key="3">
    <source>
        <dbReference type="Proteomes" id="UP000807306"/>
    </source>
</evidence>
<dbReference type="InterPro" id="IPR040648">
    <property type="entry name" value="HMGXB3_CxC4"/>
</dbReference>
<dbReference type="Pfam" id="PF18717">
    <property type="entry name" value="CxC4"/>
    <property type="match status" value="1"/>
</dbReference>
<accession>A0A9P6E4Z0</accession>
<feature type="non-terminal residue" evidence="2">
    <location>
        <position position="785"/>
    </location>
</feature>
<evidence type="ECO:0000313" key="2">
    <source>
        <dbReference type="EMBL" id="KAF9522519.1"/>
    </source>
</evidence>
<feature type="domain" description="HMG" evidence="1">
    <location>
        <begin position="216"/>
        <end position="339"/>
    </location>
</feature>
<dbReference type="OrthoDB" id="5598737at2759"/>
<proteinExistence type="predicted"/>
<protein>
    <recommendedName>
        <fullName evidence="1">HMG domain-containing protein</fullName>
    </recommendedName>
</protein>
<gene>
    <name evidence="2" type="ORF">CPB83DRAFT_733749</name>
</gene>
<reference evidence="2" key="1">
    <citation type="submission" date="2020-11" db="EMBL/GenBank/DDBJ databases">
        <authorList>
            <consortium name="DOE Joint Genome Institute"/>
            <person name="Ahrendt S."/>
            <person name="Riley R."/>
            <person name="Andreopoulos W."/>
            <person name="Labutti K."/>
            <person name="Pangilinan J."/>
            <person name="Ruiz-Duenas F.J."/>
            <person name="Barrasa J.M."/>
            <person name="Sanchez-Garcia M."/>
            <person name="Camarero S."/>
            <person name="Miyauchi S."/>
            <person name="Serrano A."/>
            <person name="Linde D."/>
            <person name="Babiker R."/>
            <person name="Drula E."/>
            <person name="Ayuso-Fernandez I."/>
            <person name="Pacheco R."/>
            <person name="Padilla G."/>
            <person name="Ferreira P."/>
            <person name="Barriuso J."/>
            <person name="Kellner H."/>
            <person name="Castanera R."/>
            <person name="Alfaro M."/>
            <person name="Ramirez L."/>
            <person name="Pisabarro A.G."/>
            <person name="Kuo A."/>
            <person name="Tritt A."/>
            <person name="Lipzen A."/>
            <person name="He G."/>
            <person name="Yan M."/>
            <person name="Ng V."/>
            <person name="Cullen D."/>
            <person name="Martin F."/>
            <person name="Rosso M.-N."/>
            <person name="Henrissat B."/>
            <person name="Hibbett D."/>
            <person name="Martinez A.T."/>
            <person name="Grigoriev I.V."/>
        </authorList>
    </citation>
    <scope>NUCLEOTIDE SEQUENCE</scope>
    <source>
        <strain evidence="2">CBS 506.95</strain>
    </source>
</reference>
<dbReference type="PANTHER" id="PTHR34305:SF1">
    <property type="entry name" value="SWIM-TYPE DOMAIN-CONTAINING PROTEIN"/>
    <property type="match status" value="1"/>
</dbReference>
<dbReference type="EMBL" id="MU157942">
    <property type="protein sequence ID" value="KAF9522519.1"/>
    <property type="molecule type" value="Genomic_DNA"/>
</dbReference>
<organism evidence="2 3">
    <name type="scientific">Crepidotus variabilis</name>
    <dbReference type="NCBI Taxonomy" id="179855"/>
    <lineage>
        <taxon>Eukaryota</taxon>
        <taxon>Fungi</taxon>
        <taxon>Dikarya</taxon>
        <taxon>Basidiomycota</taxon>
        <taxon>Agaricomycotina</taxon>
        <taxon>Agaricomycetes</taxon>
        <taxon>Agaricomycetidae</taxon>
        <taxon>Agaricales</taxon>
        <taxon>Agaricineae</taxon>
        <taxon>Crepidotaceae</taxon>
        <taxon>Crepidotus</taxon>
    </lineage>
</organism>
<comment type="caution">
    <text evidence="2">The sequence shown here is derived from an EMBL/GenBank/DDBJ whole genome shotgun (WGS) entry which is preliminary data.</text>
</comment>